<accession>A0A6H1ZJF3</accession>
<proteinExistence type="predicted"/>
<dbReference type="EMBL" id="MT144052">
    <property type="protein sequence ID" value="QJA47658.1"/>
    <property type="molecule type" value="Genomic_DNA"/>
</dbReference>
<dbReference type="AlphaFoldDB" id="A0A6H1ZJF3"/>
<protein>
    <submittedName>
        <fullName evidence="1">Uncharacterized protein</fullName>
    </submittedName>
</protein>
<organism evidence="1">
    <name type="scientific">viral metagenome</name>
    <dbReference type="NCBI Taxonomy" id="1070528"/>
    <lineage>
        <taxon>unclassified sequences</taxon>
        <taxon>metagenomes</taxon>
        <taxon>organismal metagenomes</taxon>
    </lineage>
</organism>
<evidence type="ECO:0000313" key="1">
    <source>
        <dbReference type="EMBL" id="QJA47658.1"/>
    </source>
</evidence>
<name>A0A6H1ZJF3_9ZZZZ</name>
<gene>
    <name evidence="1" type="ORF">TM448A00717_0011</name>
</gene>
<sequence length="164" mass="16928">MAKRGIPPGVQTDKFCPLTTVGIRRSKTIPYGFDADGTATATYNSAGVWYGYLGVNTGMSVRVVRMQATNTGATDKSASASTNPVFCVYKGTIGSAQGLTLAISSTCLVANVFEGVEDIDGPVFGPTDRLIVALLTAGVAADAAAIAGTFTITIEYIEGDDSNE</sequence>
<reference evidence="1" key="1">
    <citation type="submission" date="2020-03" db="EMBL/GenBank/DDBJ databases">
        <title>The deep terrestrial virosphere.</title>
        <authorList>
            <person name="Holmfeldt K."/>
            <person name="Nilsson E."/>
            <person name="Simone D."/>
            <person name="Lopez-Fernandez M."/>
            <person name="Wu X."/>
            <person name="de Brujin I."/>
            <person name="Lundin D."/>
            <person name="Andersson A."/>
            <person name="Bertilsson S."/>
            <person name="Dopson M."/>
        </authorList>
    </citation>
    <scope>NUCLEOTIDE SEQUENCE</scope>
    <source>
        <strain evidence="1">TM448A00717</strain>
    </source>
</reference>